<dbReference type="PANTHER" id="PTHR46332">
    <property type="entry name" value="ASPARTATE BETA-HYDROXYLASE DOMAIN-CONTAINING PROTEIN 2"/>
    <property type="match status" value="1"/>
</dbReference>
<sequence length="237" mass="27645">MAKKKTIYHLTKGLRDRVDAFIMRQSLLPDQAVFDPAIMPWVGMLERHWGEIRDEALRVGVNDIPSLGDISPDHGRIAADRRWRSFFLEGYGYKRQENRARVPLTAALIDRIPDLCTASFSVLEAGCHIPRHRGMTKGMLTYHLALRVPDDRKNCWIQIEEGTHMHVCPWTDGHSLLFDDTYNHEVWNNTGQDRYVLLIQVRRPCRWPARLLMNLFFTGVRYSRFVQDIRRNLDCGS</sequence>
<proteinExistence type="inferred from homology"/>
<keyword evidence="2" id="KW-0223">Dioxygenase</keyword>
<dbReference type="Proteomes" id="UP000502533">
    <property type="component" value="Chromosome"/>
</dbReference>
<keyword evidence="3" id="KW-0560">Oxidoreductase</keyword>
<evidence type="ECO:0000256" key="3">
    <source>
        <dbReference type="ARBA" id="ARBA00023002"/>
    </source>
</evidence>
<dbReference type="Gene3D" id="2.60.120.330">
    <property type="entry name" value="B-lactam Antibiotic, Isopenicillin N Synthase, Chain"/>
    <property type="match status" value="1"/>
</dbReference>
<dbReference type="KEGG" id="kre:GWK63_06875"/>
<evidence type="ECO:0000256" key="1">
    <source>
        <dbReference type="ARBA" id="ARBA00007730"/>
    </source>
</evidence>
<evidence type="ECO:0000313" key="5">
    <source>
        <dbReference type="Proteomes" id="UP000502533"/>
    </source>
</evidence>
<name>A0A181CA50_9PROT</name>
<dbReference type="EMBL" id="CP050139">
    <property type="protein sequence ID" value="QIP35223.1"/>
    <property type="molecule type" value="Genomic_DNA"/>
</dbReference>
<dbReference type="RefSeq" id="WP_007398299.1">
    <property type="nucleotide sequence ID" value="NZ_CALMTF010000105.1"/>
</dbReference>
<dbReference type="PANTHER" id="PTHR46332:SF5">
    <property type="entry name" value="ASPARTATE BETA-HYDROXYLASE DOMAIN CONTAINING 2"/>
    <property type="match status" value="1"/>
</dbReference>
<dbReference type="AlphaFoldDB" id="A0A181CA50"/>
<keyword evidence="5" id="KW-1185">Reference proteome</keyword>
<dbReference type="GeneID" id="85021871"/>
<evidence type="ECO:0000313" key="4">
    <source>
        <dbReference type="EMBL" id="QIP35223.1"/>
    </source>
</evidence>
<dbReference type="InterPro" id="IPR051821">
    <property type="entry name" value="Asp/Asn_beta-hydroxylase"/>
</dbReference>
<dbReference type="GO" id="GO:0051213">
    <property type="term" value="F:dioxygenase activity"/>
    <property type="evidence" value="ECO:0007669"/>
    <property type="project" value="UniProtKB-KW"/>
</dbReference>
<comment type="similarity">
    <text evidence="1">Belongs to the aspartyl/asparaginyl beta-hydroxylase family.</text>
</comment>
<gene>
    <name evidence="4" type="ORF">GWK63_06875</name>
</gene>
<evidence type="ECO:0000256" key="2">
    <source>
        <dbReference type="ARBA" id="ARBA00022964"/>
    </source>
</evidence>
<accession>A0A181CA50</accession>
<protein>
    <submittedName>
        <fullName evidence="4">Aspartyl/asparaginyl beta-hydroxylase domain-containing protein</fullName>
    </submittedName>
</protein>
<dbReference type="InterPro" id="IPR027443">
    <property type="entry name" value="IPNS-like_sf"/>
</dbReference>
<dbReference type="Pfam" id="PF05118">
    <property type="entry name" value="Asp_Arg_Hydrox"/>
    <property type="match status" value="1"/>
</dbReference>
<dbReference type="SUPFAM" id="SSF51197">
    <property type="entry name" value="Clavaminate synthase-like"/>
    <property type="match status" value="1"/>
</dbReference>
<dbReference type="InterPro" id="IPR007803">
    <property type="entry name" value="Asp/Arg/Pro-Hydrxlase"/>
</dbReference>
<reference evidence="4 5" key="1">
    <citation type="submission" date="2020-03" db="EMBL/GenBank/DDBJ databases">
        <title>Isolation of cellulose-producing strains, genome characterization and application of the synthesized cellulose films as an economical and sustainable material for piezoelectric sensor construction.</title>
        <authorList>
            <person name="Mangayil R.K."/>
        </authorList>
    </citation>
    <scope>NUCLEOTIDE SEQUENCE [LARGE SCALE GENOMIC DNA]</scope>
    <source>
        <strain evidence="4 5">ENS 9a1a</strain>
    </source>
</reference>
<organism evidence="4 5">
    <name type="scientific">Komagataeibacter rhaeticus</name>
    <dbReference type="NCBI Taxonomy" id="215221"/>
    <lineage>
        <taxon>Bacteria</taxon>
        <taxon>Pseudomonadati</taxon>
        <taxon>Pseudomonadota</taxon>
        <taxon>Alphaproteobacteria</taxon>
        <taxon>Acetobacterales</taxon>
        <taxon>Acetobacteraceae</taxon>
        <taxon>Komagataeibacter</taxon>
    </lineage>
</organism>